<dbReference type="AlphaFoldDB" id="A0A0A9HR96"/>
<name>A0A0A9HR96_ARUDO</name>
<organism evidence="1">
    <name type="scientific">Arundo donax</name>
    <name type="common">Giant reed</name>
    <name type="synonym">Donax arundinaceus</name>
    <dbReference type="NCBI Taxonomy" id="35708"/>
    <lineage>
        <taxon>Eukaryota</taxon>
        <taxon>Viridiplantae</taxon>
        <taxon>Streptophyta</taxon>
        <taxon>Embryophyta</taxon>
        <taxon>Tracheophyta</taxon>
        <taxon>Spermatophyta</taxon>
        <taxon>Magnoliopsida</taxon>
        <taxon>Liliopsida</taxon>
        <taxon>Poales</taxon>
        <taxon>Poaceae</taxon>
        <taxon>PACMAD clade</taxon>
        <taxon>Arundinoideae</taxon>
        <taxon>Arundineae</taxon>
        <taxon>Arundo</taxon>
    </lineage>
</organism>
<evidence type="ECO:0000313" key="1">
    <source>
        <dbReference type="EMBL" id="JAE37421.1"/>
    </source>
</evidence>
<reference evidence="1" key="2">
    <citation type="journal article" date="2015" name="Data Brief">
        <title>Shoot transcriptome of the giant reed, Arundo donax.</title>
        <authorList>
            <person name="Barrero R.A."/>
            <person name="Guerrero F.D."/>
            <person name="Moolhuijzen P."/>
            <person name="Goolsby J.A."/>
            <person name="Tidwell J."/>
            <person name="Bellgard S.E."/>
            <person name="Bellgard M.I."/>
        </authorList>
    </citation>
    <scope>NUCLEOTIDE SEQUENCE</scope>
    <source>
        <tissue evidence="1">Shoot tissue taken approximately 20 cm above the soil surface</tissue>
    </source>
</reference>
<protein>
    <submittedName>
        <fullName evidence="1">Uncharacterized protein</fullName>
    </submittedName>
</protein>
<accession>A0A0A9HR96</accession>
<dbReference type="EMBL" id="GBRH01160475">
    <property type="protein sequence ID" value="JAE37421.1"/>
    <property type="molecule type" value="Transcribed_RNA"/>
</dbReference>
<proteinExistence type="predicted"/>
<reference evidence="1" key="1">
    <citation type="submission" date="2014-09" db="EMBL/GenBank/DDBJ databases">
        <authorList>
            <person name="Magalhaes I.L.F."/>
            <person name="Oliveira U."/>
            <person name="Santos F.R."/>
            <person name="Vidigal T.H.D.A."/>
            <person name="Brescovit A.D."/>
            <person name="Santos A.J."/>
        </authorList>
    </citation>
    <scope>NUCLEOTIDE SEQUENCE</scope>
    <source>
        <tissue evidence="1">Shoot tissue taken approximately 20 cm above the soil surface</tissue>
    </source>
</reference>
<sequence>MSLCRGLETEASSLDTNYHRCPITCMIHHENSN</sequence>